<dbReference type="InterPro" id="IPR036388">
    <property type="entry name" value="WH-like_DNA-bd_sf"/>
</dbReference>
<evidence type="ECO:0000313" key="6">
    <source>
        <dbReference type="Proteomes" id="UP001519332"/>
    </source>
</evidence>
<dbReference type="InterPro" id="IPR045981">
    <property type="entry name" value="DUF5937"/>
</dbReference>
<keyword evidence="6" id="KW-1185">Reference proteome</keyword>
<gene>
    <name evidence="5" type="ORF">JOF56_001422</name>
</gene>
<dbReference type="Pfam" id="PF01022">
    <property type="entry name" value="HTH_5"/>
    <property type="match status" value="1"/>
</dbReference>
<dbReference type="PANTHER" id="PTHR43132">
    <property type="entry name" value="ARSENICAL RESISTANCE OPERON REPRESSOR ARSR-RELATED"/>
    <property type="match status" value="1"/>
</dbReference>
<evidence type="ECO:0000259" key="4">
    <source>
        <dbReference type="PROSITE" id="PS50987"/>
    </source>
</evidence>
<evidence type="ECO:0000313" key="5">
    <source>
        <dbReference type="EMBL" id="MBP2321037.1"/>
    </source>
</evidence>
<dbReference type="RefSeq" id="WP_209635654.1">
    <property type="nucleotide sequence ID" value="NZ_JAGINW010000001.1"/>
</dbReference>
<sequence>MIRLVATTEDLLHSRFALSPVSDLIRLLRVLSGRAGHRLPEGWAHRLRPAYRELRETVDLDAVLALNPNRYGADFIAPPPQSLAQTIEDDLATVAATPLSQARMEIDHCLSLQDPLPERVLNVLYSPDVLDRMTTTLRAVWRDLLAPDWPRLRAICERDVIHRAGLLGRGGWSAALTELHPKVRWRDGAIELLRMGNGDTIDLGGKGLLFVPSVFVWPGIGVQFEEPWPKTLVYPARGISALWETPPAGALGPLIGVSRARILLALDEPASTSQLARTLGIATGAVGDHLAVLRNSGLVSRARSGRAVLYRRTPLGDALAVDQHP</sequence>
<comment type="caution">
    <text evidence="5">The sequence shown here is derived from an EMBL/GenBank/DDBJ whole genome shotgun (WGS) entry which is preliminary data.</text>
</comment>
<dbReference type="GO" id="GO:0003677">
    <property type="term" value="F:DNA binding"/>
    <property type="evidence" value="ECO:0007669"/>
    <property type="project" value="UniProtKB-KW"/>
</dbReference>
<dbReference type="CDD" id="cd00090">
    <property type="entry name" value="HTH_ARSR"/>
    <property type="match status" value="1"/>
</dbReference>
<dbReference type="Proteomes" id="UP001519332">
    <property type="component" value="Unassembled WGS sequence"/>
</dbReference>
<feature type="domain" description="HTH arsR-type" evidence="4">
    <location>
        <begin position="239"/>
        <end position="325"/>
    </location>
</feature>
<dbReference type="Gene3D" id="1.10.10.10">
    <property type="entry name" value="Winged helix-like DNA-binding domain superfamily/Winged helix DNA-binding domain"/>
    <property type="match status" value="1"/>
</dbReference>
<keyword evidence="3" id="KW-0804">Transcription</keyword>
<evidence type="ECO:0000256" key="1">
    <source>
        <dbReference type="ARBA" id="ARBA00023015"/>
    </source>
</evidence>
<organism evidence="5 6">
    <name type="scientific">Kibdelosporangium banguiense</name>
    <dbReference type="NCBI Taxonomy" id="1365924"/>
    <lineage>
        <taxon>Bacteria</taxon>
        <taxon>Bacillati</taxon>
        <taxon>Actinomycetota</taxon>
        <taxon>Actinomycetes</taxon>
        <taxon>Pseudonocardiales</taxon>
        <taxon>Pseudonocardiaceae</taxon>
        <taxon>Kibdelosporangium</taxon>
    </lineage>
</organism>
<dbReference type="SMART" id="SM00418">
    <property type="entry name" value="HTH_ARSR"/>
    <property type="match status" value="1"/>
</dbReference>
<dbReference type="SUPFAM" id="SSF46785">
    <property type="entry name" value="Winged helix' DNA-binding domain"/>
    <property type="match status" value="1"/>
</dbReference>
<evidence type="ECO:0000256" key="2">
    <source>
        <dbReference type="ARBA" id="ARBA00023125"/>
    </source>
</evidence>
<keyword evidence="1" id="KW-0805">Transcription regulation</keyword>
<dbReference type="PANTHER" id="PTHR43132:SF6">
    <property type="entry name" value="HTH-TYPE TRANSCRIPTIONAL REPRESSOR CZRA"/>
    <property type="match status" value="1"/>
</dbReference>
<accession>A0ABS4T9F4</accession>
<dbReference type="EMBL" id="JAGINW010000001">
    <property type="protein sequence ID" value="MBP2321037.1"/>
    <property type="molecule type" value="Genomic_DNA"/>
</dbReference>
<dbReference type="PROSITE" id="PS50987">
    <property type="entry name" value="HTH_ARSR_2"/>
    <property type="match status" value="1"/>
</dbReference>
<protein>
    <submittedName>
        <fullName evidence="5">DNA-binding transcriptional ArsR family regulator</fullName>
    </submittedName>
</protein>
<dbReference type="Pfam" id="PF19361">
    <property type="entry name" value="DUF5937"/>
    <property type="match status" value="1"/>
</dbReference>
<dbReference type="InterPro" id="IPR051011">
    <property type="entry name" value="Metal_resp_trans_reg"/>
</dbReference>
<keyword evidence="2 5" id="KW-0238">DNA-binding</keyword>
<dbReference type="InterPro" id="IPR011991">
    <property type="entry name" value="ArsR-like_HTH"/>
</dbReference>
<reference evidence="5 6" key="1">
    <citation type="submission" date="2021-03" db="EMBL/GenBank/DDBJ databases">
        <title>Sequencing the genomes of 1000 actinobacteria strains.</title>
        <authorList>
            <person name="Klenk H.-P."/>
        </authorList>
    </citation>
    <scope>NUCLEOTIDE SEQUENCE [LARGE SCALE GENOMIC DNA]</scope>
    <source>
        <strain evidence="5 6">DSM 46670</strain>
    </source>
</reference>
<dbReference type="InterPro" id="IPR001845">
    <property type="entry name" value="HTH_ArsR_DNA-bd_dom"/>
</dbReference>
<evidence type="ECO:0000256" key="3">
    <source>
        <dbReference type="ARBA" id="ARBA00023163"/>
    </source>
</evidence>
<name>A0ABS4T9F4_9PSEU</name>
<proteinExistence type="predicted"/>
<dbReference type="InterPro" id="IPR036390">
    <property type="entry name" value="WH_DNA-bd_sf"/>
</dbReference>